<dbReference type="VEuPathDB" id="VectorBase:HLOH_047709"/>
<protein>
    <submittedName>
        <fullName evidence="2">Uncharacterized protein</fullName>
    </submittedName>
</protein>
<evidence type="ECO:0000256" key="1">
    <source>
        <dbReference type="SAM" id="MobiDB-lite"/>
    </source>
</evidence>
<feature type="compositionally biased region" description="Acidic residues" evidence="1">
    <location>
        <begin position="36"/>
        <end position="58"/>
    </location>
</feature>
<gene>
    <name evidence="2" type="ORF">HPB48_027077</name>
</gene>
<dbReference type="OrthoDB" id="6513510at2759"/>
<evidence type="ECO:0000313" key="3">
    <source>
        <dbReference type="Proteomes" id="UP000821853"/>
    </source>
</evidence>
<dbReference type="OMA" id="AKICIRE"/>
<dbReference type="AlphaFoldDB" id="A0A9J6HB20"/>
<dbReference type="EMBL" id="JABSTR010003748">
    <property type="protein sequence ID" value="KAH9385038.1"/>
    <property type="molecule type" value="Genomic_DNA"/>
</dbReference>
<dbReference type="Proteomes" id="UP000821853">
    <property type="component" value="Unassembled WGS sequence"/>
</dbReference>
<keyword evidence="3" id="KW-1185">Reference proteome</keyword>
<name>A0A9J6HB20_HAELO</name>
<sequence length="337" mass="37822">MLQAGTSCSSPKIDNETPKQGGQGNQGFAQPLPQGTEDEDDEIAMQEYDDPTQDDSDDGWQRVVLSKKKRPTRNERVSRSRINLQLRPLAKICIREIPRRAIANAIGYTAPSAELAEMAAVTFDDAANSAHIALYDENHAAKLLQIDHLTFRQNGKVETIEVVIEPMQSHKNTIRGVIQVDPADSNETILNWVRCEQADIIRVQKIGKSNRAILTFDSTTLPRVVKYYMELVRVVDYHPKRVVCFNCHNLVHMGKFCPSPSVCKECGHTDTDECEETVFCVACKEVGHLSVSKSVQAASRKWKRDQGKKITNHMLQLISLQPAPCVQLPMEYLGPQR</sequence>
<accession>A0A9J6HB20</accession>
<reference evidence="2 3" key="1">
    <citation type="journal article" date="2020" name="Cell">
        <title>Large-Scale Comparative Analyses of Tick Genomes Elucidate Their Genetic Diversity and Vector Capacities.</title>
        <authorList>
            <consortium name="Tick Genome and Microbiome Consortium (TIGMIC)"/>
            <person name="Jia N."/>
            <person name="Wang J."/>
            <person name="Shi W."/>
            <person name="Du L."/>
            <person name="Sun Y."/>
            <person name="Zhan W."/>
            <person name="Jiang J.F."/>
            <person name="Wang Q."/>
            <person name="Zhang B."/>
            <person name="Ji P."/>
            <person name="Bell-Sakyi L."/>
            <person name="Cui X.M."/>
            <person name="Yuan T.T."/>
            <person name="Jiang B.G."/>
            <person name="Yang W.F."/>
            <person name="Lam T.T."/>
            <person name="Chang Q.C."/>
            <person name="Ding S.J."/>
            <person name="Wang X.J."/>
            <person name="Zhu J.G."/>
            <person name="Ruan X.D."/>
            <person name="Zhao L."/>
            <person name="Wei J.T."/>
            <person name="Ye R.Z."/>
            <person name="Que T.C."/>
            <person name="Du C.H."/>
            <person name="Zhou Y.H."/>
            <person name="Cheng J.X."/>
            <person name="Dai P.F."/>
            <person name="Guo W.B."/>
            <person name="Han X.H."/>
            <person name="Huang E.J."/>
            <person name="Li L.F."/>
            <person name="Wei W."/>
            <person name="Gao Y.C."/>
            <person name="Liu J.Z."/>
            <person name="Shao H.Z."/>
            <person name="Wang X."/>
            <person name="Wang C.C."/>
            <person name="Yang T.C."/>
            <person name="Huo Q.B."/>
            <person name="Li W."/>
            <person name="Chen H.Y."/>
            <person name="Chen S.E."/>
            <person name="Zhou L.G."/>
            <person name="Ni X.B."/>
            <person name="Tian J.H."/>
            <person name="Sheng Y."/>
            <person name="Liu T."/>
            <person name="Pan Y.S."/>
            <person name="Xia L.Y."/>
            <person name="Li J."/>
            <person name="Zhao F."/>
            <person name="Cao W.C."/>
        </authorList>
    </citation>
    <scope>NUCLEOTIDE SEQUENCE [LARGE SCALE GENOMIC DNA]</scope>
    <source>
        <strain evidence="2">HaeL-2018</strain>
    </source>
</reference>
<organism evidence="2 3">
    <name type="scientific">Haemaphysalis longicornis</name>
    <name type="common">Bush tick</name>
    <dbReference type="NCBI Taxonomy" id="44386"/>
    <lineage>
        <taxon>Eukaryota</taxon>
        <taxon>Metazoa</taxon>
        <taxon>Ecdysozoa</taxon>
        <taxon>Arthropoda</taxon>
        <taxon>Chelicerata</taxon>
        <taxon>Arachnida</taxon>
        <taxon>Acari</taxon>
        <taxon>Parasitiformes</taxon>
        <taxon>Ixodida</taxon>
        <taxon>Ixodoidea</taxon>
        <taxon>Ixodidae</taxon>
        <taxon>Haemaphysalinae</taxon>
        <taxon>Haemaphysalis</taxon>
    </lineage>
</organism>
<evidence type="ECO:0000313" key="2">
    <source>
        <dbReference type="EMBL" id="KAH9385038.1"/>
    </source>
</evidence>
<comment type="caution">
    <text evidence="2">The sequence shown here is derived from an EMBL/GenBank/DDBJ whole genome shotgun (WGS) entry which is preliminary data.</text>
</comment>
<proteinExistence type="predicted"/>
<feature type="region of interest" description="Disordered" evidence="1">
    <location>
        <begin position="1"/>
        <end position="60"/>
    </location>
</feature>
<feature type="compositionally biased region" description="Polar residues" evidence="1">
    <location>
        <begin position="1"/>
        <end position="12"/>
    </location>
</feature>